<dbReference type="PANTHER" id="PTHR11764">
    <property type="entry name" value="TERPENE CYCLASE/MUTASE FAMILY MEMBER"/>
    <property type="match status" value="1"/>
</dbReference>
<sequence>FCLLSTPYHKIFAKGTATTCTRTEKGAQVTEKMITTSLRRALNQYSALQAHDGHWPGDLSGILFIMPMLIFSLYVTRSLNMVLSSEHQHEICRHIYNHQNEDGGWGTHIWGPSNMLGSCLNYAALRLLVGETLDNDNDVLIKARAWILSHGSATAVPQWGKIFLSILGVYDWSGNNPIIPELWLLPHFLPIHPGRFWCFCRLVYMSMAYLYGKKFVGPITPTITALREELYNTPYSNIDWGKASNCCAEVCCCHKY</sequence>
<dbReference type="Pfam" id="PF13249">
    <property type="entry name" value="SQHop_cyclase_N"/>
    <property type="match status" value="1"/>
</dbReference>
<dbReference type="InterPro" id="IPR032697">
    <property type="entry name" value="SQ_cyclase_N"/>
</dbReference>
<reference evidence="2" key="4">
    <citation type="submission" date="2019-03" db="UniProtKB">
        <authorList>
            <consortium name="EnsemblPlants"/>
        </authorList>
    </citation>
    <scope>IDENTIFICATION</scope>
</reference>
<reference evidence="2" key="5">
    <citation type="journal article" date="2021" name="G3 (Bethesda)">
        <title>Aegilops tauschii genome assembly Aet v5.0 features greater sequence contiguity and improved annotation.</title>
        <authorList>
            <person name="Wang L."/>
            <person name="Zhu T."/>
            <person name="Rodriguez J.C."/>
            <person name="Deal K.R."/>
            <person name="Dubcovsky J."/>
            <person name="McGuire P.E."/>
            <person name="Lux T."/>
            <person name="Spannagl M."/>
            <person name="Mayer K.F.X."/>
            <person name="Baldrich P."/>
            <person name="Meyers B.C."/>
            <person name="Huo N."/>
            <person name="Gu Y.Q."/>
            <person name="Zhou H."/>
            <person name="Devos K.M."/>
            <person name="Bennetzen J.L."/>
            <person name="Unver T."/>
            <person name="Budak H."/>
            <person name="Gulick P.J."/>
            <person name="Galiba G."/>
            <person name="Kalapos B."/>
            <person name="Nelson D.R."/>
            <person name="Li P."/>
            <person name="You F.M."/>
            <person name="Luo M.C."/>
            <person name="Dvorak J."/>
        </authorList>
    </citation>
    <scope>NUCLEOTIDE SEQUENCE [LARGE SCALE GENOMIC DNA]</scope>
    <source>
        <strain evidence="2">cv. AL8/78</strain>
    </source>
</reference>
<dbReference type="EnsemblPlants" id="AET4Gv20001100.1">
    <property type="protein sequence ID" value="AET4Gv20001100.1"/>
    <property type="gene ID" value="AET4Gv20001100"/>
</dbReference>
<protein>
    <recommendedName>
        <fullName evidence="1">Squalene cyclase N-terminal domain-containing protein</fullName>
    </recommendedName>
</protein>
<evidence type="ECO:0000313" key="3">
    <source>
        <dbReference type="Proteomes" id="UP000015105"/>
    </source>
</evidence>
<dbReference type="PANTHER" id="PTHR11764:SF84">
    <property type="entry name" value="TERPENE CYCLASE_MUTASE FAMILY MEMBER"/>
    <property type="match status" value="1"/>
</dbReference>
<proteinExistence type="predicted"/>
<evidence type="ECO:0000313" key="2">
    <source>
        <dbReference type="EnsemblPlants" id="AET4Gv20001100.1"/>
    </source>
</evidence>
<feature type="domain" description="Squalene cyclase N-terminal" evidence="1">
    <location>
        <begin position="39"/>
        <end position="241"/>
    </location>
</feature>
<accession>A0A453GXP9</accession>
<dbReference type="Gene3D" id="1.50.10.20">
    <property type="match status" value="1"/>
</dbReference>
<dbReference type="InterPro" id="IPR008930">
    <property type="entry name" value="Terpenoid_cyclase/PrenylTrfase"/>
</dbReference>
<dbReference type="AlphaFoldDB" id="A0A453GXP9"/>
<evidence type="ECO:0000259" key="1">
    <source>
        <dbReference type="Pfam" id="PF13249"/>
    </source>
</evidence>
<dbReference type="InterPro" id="IPR018333">
    <property type="entry name" value="Squalene_cyclase"/>
</dbReference>
<name>A0A453GXP9_AEGTS</name>
<dbReference type="Proteomes" id="UP000015105">
    <property type="component" value="Chromosome 4D"/>
</dbReference>
<reference evidence="2" key="3">
    <citation type="journal article" date="2017" name="Nature">
        <title>Genome sequence of the progenitor of the wheat D genome Aegilops tauschii.</title>
        <authorList>
            <person name="Luo M.C."/>
            <person name="Gu Y.Q."/>
            <person name="Puiu D."/>
            <person name="Wang H."/>
            <person name="Twardziok S.O."/>
            <person name="Deal K.R."/>
            <person name="Huo N."/>
            <person name="Zhu T."/>
            <person name="Wang L."/>
            <person name="Wang Y."/>
            <person name="McGuire P.E."/>
            <person name="Liu S."/>
            <person name="Long H."/>
            <person name="Ramasamy R.K."/>
            <person name="Rodriguez J.C."/>
            <person name="Van S.L."/>
            <person name="Yuan L."/>
            <person name="Wang Z."/>
            <person name="Xia Z."/>
            <person name="Xiao L."/>
            <person name="Anderson O.D."/>
            <person name="Ouyang S."/>
            <person name="Liang Y."/>
            <person name="Zimin A.V."/>
            <person name="Pertea G."/>
            <person name="Qi P."/>
            <person name="Bennetzen J.L."/>
            <person name="Dai X."/>
            <person name="Dawson M.W."/>
            <person name="Muller H.G."/>
            <person name="Kugler K."/>
            <person name="Rivarola-Duarte L."/>
            <person name="Spannagl M."/>
            <person name="Mayer K.F.X."/>
            <person name="Lu F.H."/>
            <person name="Bevan M.W."/>
            <person name="Leroy P."/>
            <person name="Li P."/>
            <person name="You F.M."/>
            <person name="Sun Q."/>
            <person name="Liu Z."/>
            <person name="Lyons E."/>
            <person name="Wicker T."/>
            <person name="Salzberg S.L."/>
            <person name="Devos K.M."/>
            <person name="Dvorak J."/>
        </authorList>
    </citation>
    <scope>NUCLEOTIDE SEQUENCE [LARGE SCALE GENOMIC DNA]</scope>
    <source>
        <strain evidence="2">cv. AL8/78</strain>
    </source>
</reference>
<dbReference type="GO" id="GO:0016866">
    <property type="term" value="F:intramolecular transferase activity"/>
    <property type="evidence" value="ECO:0007669"/>
    <property type="project" value="InterPro"/>
</dbReference>
<reference evidence="3" key="2">
    <citation type="journal article" date="2017" name="Nat. Plants">
        <title>The Aegilops tauschii genome reveals multiple impacts of transposons.</title>
        <authorList>
            <person name="Zhao G."/>
            <person name="Zou C."/>
            <person name="Li K."/>
            <person name="Wang K."/>
            <person name="Li T."/>
            <person name="Gao L."/>
            <person name="Zhang X."/>
            <person name="Wang H."/>
            <person name="Yang Z."/>
            <person name="Liu X."/>
            <person name="Jiang W."/>
            <person name="Mao L."/>
            <person name="Kong X."/>
            <person name="Jiao Y."/>
            <person name="Jia J."/>
        </authorList>
    </citation>
    <scope>NUCLEOTIDE SEQUENCE [LARGE SCALE GENOMIC DNA]</scope>
    <source>
        <strain evidence="3">cv. AL8/78</strain>
    </source>
</reference>
<dbReference type="SUPFAM" id="SSF48239">
    <property type="entry name" value="Terpenoid cyclases/Protein prenyltransferases"/>
    <property type="match status" value="1"/>
</dbReference>
<keyword evidence="3" id="KW-1185">Reference proteome</keyword>
<dbReference type="GO" id="GO:0016104">
    <property type="term" value="P:triterpenoid biosynthetic process"/>
    <property type="evidence" value="ECO:0007669"/>
    <property type="project" value="InterPro"/>
</dbReference>
<reference evidence="3" key="1">
    <citation type="journal article" date="2014" name="Science">
        <title>Ancient hybridizations among the ancestral genomes of bread wheat.</title>
        <authorList>
            <consortium name="International Wheat Genome Sequencing Consortium,"/>
            <person name="Marcussen T."/>
            <person name="Sandve S.R."/>
            <person name="Heier L."/>
            <person name="Spannagl M."/>
            <person name="Pfeifer M."/>
            <person name="Jakobsen K.S."/>
            <person name="Wulff B.B."/>
            <person name="Steuernagel B."/>
            <person name="Mayer K.F."/>
            <person name="Olsen O.A."/>
        </authorList>
    </citation>
    <scope>NUCLEOTIDE SEQUENCE [LARGE SCALE GENOMIC DNA]</scope>
    <source>
        <strain evidence="3">cv. AL8/78</strain>
    </source>
</reference>
<dbReference type="GO" id="GO:0005811">
    <property type="term" value="C:lipid droplet"/>
    <property type="evidence" value="ECO:0007669"/>
    <property type="project" value="InterPro"/>
</dbReference>
<organism evidence="2 3">
    <name type="scientific">Aegilops tauschii subsp. strangulata</name>
    <name type="common">Goatgrass</name>
    <dbReference type="NCBI Taxonomy" id="200361"/>
    <lineage>
        <taxon>Eukaryota</taxon>
        <taxon>Viridiplantae</taxon>
        <taxon>Streptophyta</taxon>
        <taxon>Embryophyta</taxon>
        <taxon>Tracheophyta</taxon>
        <taxon>Spermatophyta</taxon>
        <taxon>Magnoliopsida</taxon>
        <taxon>Liliopsida</taxon>
        <taxon>Poales</taxon>
        <taxon>Poaceae</taxon>
        <taxon>BOP clade</taxon>
        <taxon>Pooideae</taxon>
        <taxon>Triticodae</taxon>
        <taxon>Triticeae</taxon>
        <taxon>Triticinae</taxon>
        <taxon>Aegilops</taxon>
    </lineage>
</organism>
<dbReference type="Gramene" id="AET4Gv20001100.1">
    <property type="protein sequence ID" value="AET4Gv20001100.1"/>
    <property type="gene ID" value="AET4Gv20001100"/>
</dbReference>